<dbReference type="STRING" id="1676925.ENSPKIP00000013448"/>
<feature type="compositionally biased region" description="Polar residues" evidence="1">
    <location>
        <begin position="1200"/>
        <end position="1220"/>
    </location>
</feature>
<feature type="region of interest" description="Disordered" evidence="1">
    <location>
        <begin position="682"/>
        <end position="704"/>
    </location>
</feature>
<feature type="compositionally biased region" description="Low complexity" evidence="1">
    <location>
        <begin position="1736"/>
        <end position="1763"/>
    </location>
</feature>
<dbReference type="InterPro" id="IPR052429">
    <property type="entry name" value="BAH_domain_protein"/>
</dbReference>
<feature type="region of interest" description="Disordered" evidence="1">
    <location>
        <begin position="1781"/>
        <end position="1800"/>
    </location>
</feature>
<dbReference type="Gene3D" id="2.30.30.490">
    <property type="match status" value="1"/>
</dbReference>
<dbReference type="SMART" id="SM00439">
    <property type="entry name" value="BAH"/>
    <property type="match status" value="1"/>
</dbReference>
<feature type="compositionally biased region" description="Basic and acidic residues" evidence="1">
    <location>
        <begin position="637"/>
        <end position="659"/>
    </location>
</feature>
<dbReference type="PANTHER" id="PTHR12505">
    <property type="entry name" value="PHD FINGER TRANSCRIPTION FACTOR"/>
    <property type="match status" value="1"/>
</dbReference>
<dbReference type="Gene3D" id="2.30.30.140">
    <property type="match status" value="1"/>
</dbReference>
<dbReference type="InterPro" id="IPR043151">
    <property type="entry name" value="BAH_sf"/>
</dbReference>
<dbReference type="InterPro" id="IPR056841">
    <property type="entry name" value="TNRC18_BAHCC1-like_SH3"/>
</dbReference>
<feature type="region of interest" description="Disordered" evidence="1">
    <location>
        <begin position="177"/>
        <end position="232"/>
    </location>
</feature>
<feature type="compositionally biased region" description="Low complexity" evidence="1">
    <location>
        <begin position="939"/>
        <end position="952"/>
    </location>
</feature>
<reference evidence="3" key="2">
    <citation type="submission" date="2025-09" db="UniProtKB">
        <authorList>
            <consortium name="Ensembl"/>
        </authorList>
    </citation>
    <scope>IDENTIFICATION</scope>
</reference>
<dbReference type="Ensembl" id="ENSPKIT00000037872.1">
    <property type="protein sequence ID" value="ENSPKIP00000013448.1"/>
    <property type="gene ID" value="ENSPKIG00000000820.1"/>
</dbReference>
<feature type="compositionally biased region" description="Basic and acidic residues" evidence="1">
    <location>
        <begin position="383"/>
        <end position="402"/>
    </location>
</feature>
<feature type="region of interest" description="Disordered" evidence="1">
    <location>
        <begin position="366"/>
        <end position="481"/>
    </location>
</feature>
<evidence type="ECO:0000313" key="3">
    <source>
        <dbReference type="Ensembl" id="ENSPKIP00000013448.1"/>
    </source>
</evidence>
<feature type="compositionally biased region" description="Basic and acidic residues" evidence="1">
    <location>
        <begin position="1153"/>
        <end position="1163"/>
    </location>
</feature>
<dbReference type="PROSITE" id="PS51038">
    <property type="entry name" value="BAH"/>
    <property type="match status" value="1"/>
</dbReference>
<feature type="region of interest" description="Disordered" evidence="1">
    <location>
        <begin position="496"/>
        <end position="517"/>
    </location>
</feature>
<feature type="compositionally biased region" description="Basic and acidic residues" evidence="1">
    <location>
        <begin position="192"/>
        <end position="204"/>
    </location>
</feature>
<organism evidence="3 4">
    <name type="scientific">Paramormyrops kingsleyae</name>
    <dbReference type="NCBI Taxonomy" id="1676925"/>
    <lineage>
        <taxon>Eukaryota</taxon>
        <taxon>Metazoa</taxon>
        <taxon>Chordata</taxon>
        <taxon>Craniata</taxon>
        <taxon>Vertebrata</taxon>
        <taxon>Euteleostomi</taxon>
        <taxon>Actinopterygii</taxon>
        <taxon>Neopterygii</taxon>
        <taxon>Teleostei</taxon>
        <taxon>Osteoglossocephala</taxon>
        <taxon>Osteoglossomorpha</taxon>
        <taxon>Osteoglossiformes</taxon>
        <taxon>Mormyridae</taxon>
        <taxon>Paramormyrops</taxon>
    </lineage>
</organism>
<feature type="region of interest" description="Disordered" evidence="1">
    <location>
        <begin position="757"/>
        <end position="780"/>
    </location>
</feature>
<feature type="region of interest" description="Disordered" evidence="1">
    <location>
        <begin position="1059"/>
        <end position="1220"/>
    </location>
</feature>
<dbReference type="CDD" id="cd04714">
    <property type="entry name" value="BAH_BAHCC1"/>
    <property type="match status" value="1"/>
</dbReference>
<feature type="region of interest" description="Disordered" evidence="1">
    <location>
        <begin position="984"/>
        <end position="1007"/>
    </location>
</feature>
<feature type="compositionally biased region" description="Acidic residues" evidence="1">
    <location>
        <begin position="1069"/>
        <end position="1082"/>
    </location>
</feature>
<evidence type="ECO:0000256" key="1">
    <source>
        <dbReference type="SAM" id="MobiDB-lite"/>
    </source>
</evidence>
<protein>
    <submittedName>
        <fullName evidence="3">BAH domain and coiled-coil containing 1</fullName>
    </submittedName>
</protein>
<evidence type="ECO:0000313" key="4">
    <source>
        <dbReference type="Proteomes" id="UP000261540"/>
    </source>
</evidence>
<dbReference type="Pfam" id="PF24912">
    <property type="entry name" value="SH3_TNRC18"/>
    <property type="match status" value="1"/>
</dbReference>
<dbReference type="PANTHER" id="PTHR12505:SF22">
    <property type="entry name" value="BAH AND COILED-COIL DOMAIN-CONTAINING PROTEIN 1"/>
    <property type="match status" value="1"/>
</dbReference>
<proteinExistence type="predicted"/>
<feature type="region of interest" description="Disordered" evidence="1">
    <location>
        <begin position="1705"/>
        <end position="1770"/>
    </location>
</feature>
<feature type="compositionally biased region" description="Acidic residues" evidence="1">
    <location>
        <begin position="1710"/>
        <end position="1720"/>
    </location>
</feature>
<dbReference type="Proteomes" id="UP000261540">
    <property type="component" value="Unplaced"/>
</dbReference>
<dbReference type="Pfam" id="PF21744">
    <property type="entry name" value="BAHCC1-like_Tudor"/>
    <property type="match status" value="1"/>
</dbReference>
<feature type="region of interest" description="Disordered" evidence="1">
    <location>
        <begin position="1808"/>
        <end position="1839"/>
    </location>
</feature>
<feature type="domain" description="BAH" evidence="2">
    <location>
        <begin position="1892"/>
        <end position="2013"/>
    </location>
</feature>
<feature type="compositionally biased region" description="Low complexity" evidence="1">
    <location>
        <begin position="79"/>
        <end position="96"/>
    </location>
</feature>
<dbReference type="InterPro" id="IPR048924">
    <property type="entry name" value="BAHCC1-like_Tudor"/>
</dbReference>
<feature type="region of interest" description="Disordered" evidence="1">
    <location>
        <begin position="890"/>
        <end position="972"/>
    </location>
</feature>
<keyword evidence="4" id="KW-1185">Reference proteome</keyword>
<feature type="compositionally biased region" description="Basic and acidic residues" evidence="1">
    <location>
        <begin position="212"/>
        <end position="228"/>
    </location>
</feature>
<sequence length="2019" mass="217617">MEGRDFGPPPHLLSERGALVHRAASRIASTGHASVQHRGHFQTGKYYSSHLPMAPHSGGGLMGNSSASFMGTFLTSSLSSPASHSSGPPTSPSSPSFRGGTHSNASQIWFPHSHDAPGYARFSGSLAHTFLPMSHLDHHGNSSVLYGQHPFYDAQKENFYLRGLPSQQPLISANHSLSSVTRTTSGQPLRSCSREHKSLKEATAERLSVGGTKDKERGGGKQEAKDRDLEEETALVRHKAVLAGECREPLESRAKQLSACLLSSKTPGGEPPLGRHPGAAGATRCSKEAISREMRISEPPADCLQRAPVLQHSVPYPMPPSVGSAANPGGFHCLPLPPPPAPLANPIVQEKALQPKLTGPTFVPSVGHQDNRAGRPFQLGNPDCRRAGDAGGIKDKVVEKGGGEGAGGGSEGPHLAPSGHLGPRPRSSDCLGGTDMDSFRASLPQGALGASPFRDCSHMGPSPGVQSGEAKGVASRSEGVGGGCALQRDGQKVARICHQQQARSAQEAAAPEPGRDGKQKLEMVALGYVGGQQQPVPPWAVRAHHMQAEEERRKAYLESLQLGGIGPSASPRGPQGEVSAIRSLLKYSSQHQPHLLPQRTPFGGLGCLKSGTVGAGCPPQGSKQTLPSKKGLAPNGDRVDCGDGRGREARDTSHREGEVRQPPVGIAVAVARHSEPPCHPLDGPSGHNRHGRAMPATKDGPRTGCSLEPDVEEGRKRMCDEQLSQDNKKRVEFASIHPSSSCHGDLTSHIMVPGGTSLQSSQIGTDPSAHHPSHHHWMPQTGSPSLWMAGHSYGIGHSALHQGLPPGFSTPLPSTLQPVLPLTQDTSTPLVVLPGEPAVHPSAHHLDVIEQPGLWPPVYSACGAPSHIQHTAVYSRSQFLRQQELYALQQQQQQQQQRKAEDAPEGLDMLVPEPPRPPKPFSVVPSHRKTGSSGSCTARLSPCCRSPSLRSPNTKGTPCPAPSPAAAAPHSPALSPALLRMPKQAERQDMRVEGQPPQDYPQSLEPGKDTATVLRRNVIQIEDMRRLTLHRVSHRRGYRFHDTPPPKAAPVRLPLARVNHLPRGGPLKEDEEEGSYDSEDADDVLHPRDGSASLVVTGPSPSSIVKLEANQKAKNKKERQGLSGKAARWSLHTSVKVKKKVPSRPMPLARPRKPAEDKEEGRPRRVRGPSPRHQQAMWGMRGDRRSPAVISERLKRATRKSVTQQVLSPKHNPASQTVSDMMKQTSSHFIQSKGRAVSRLLESFAANEGFQMDEDSSFSDGGEDGSQASSHPLDCVCVCVCVCSAALPSCILTKELLMDGLKVLISEDELLYAARIHTLELTDIYSITIDGERRSRQKIYSLEQLLQEAVLDVQPGSEALLTSGQRVCAYWSERSRCLYPGYVSRGERGTYEDGKAGGVMVEFDDGDRGRISLPNIRLLPPDYQIHCNVEPPTLVACAGQRGRRSSTLEKAPLSHMTSEKPSKMVNVKEFISLKNKEHIFITIICVLTGRPKGSTTKNSLVTRMNKTANPMLSWPVDLVPKKKAINNLFQVNGSPRKPFKRKEVEAFSLSSPTVAPAKGIFRSSFAVDSFSSIANGYSSFGNQPSVMSVSSRSSLCGRGRRPGEGGGMQGRKAEFLVKLDHEGVTSPKTKNSKALLLRGSTGHGSQLDKGFDTKGVAAMAQTIGYSHPALLIKDNNKADGTRKPTPSLVLADYADFGMNCHSDCPSSYSDMDEEEDDDDERGAPMATASGGLRTAGSFLSRLSVSSSSGSSSSSSSDNDSSYSSEDEEGSALLLQGCLSSHRPLLQPPEPASGPTQGSFVAKTMTVPGTKAENDNSASSKPLKRKQCPGSAPKSPKDLAKRQKFQAVNNQPKVSAFLPARQLWKWSGNPTQRRGMKGKARKLFYKAVVRGRETVCIGDCAVFLSAGRPHLPYVGRIESFWESWSSSMVVKVKWFYHPEETKLGKQQRDGKHALYQSSHEDENDVQTISHKCQVVSREEYEQLSRIRKPIGNSQELYYLAGTYDPANGQLFTAEGLPILC</sequence>
<name>A0A3B3R4Y2_9TELE</name>
<reference evidence="3" key="1">
    <citation type="submission" date="2025-08" db="UniProtKB">
        <authorList>
            <consortium name="Ensembl"/>
        </authorList>
    </citation>
    <scope>IDENTIFICATION</scope>
</reference>
<feature type="compositionally biased region" description="Polar residues" evidence="1">
    <location>
        <begin position="177"/>
        <end position="190"/>
    </location>
</feature>
<dbReference type="InterPro" id="IPR001025">
    <property type="entry name" value="BAH_dom"/>
</dbReference>
<feature type="compositionally biased region" description="Low complexity" evidence="1">
    <location>
        <begin position="499"/>
        <end position="510"/>
    </location>
</feature>
<dbReference type="Pfam" id="PF01426">
    <property type="entry name" value="BAH"/>
    <property type="match status" value="1"/>
</dbReference>
<evidence type="ECO:0000259" key="2">
    <source>
        <dbReference type="PROSITE" id="PS51038"/>
    </source>
</evidence>
<dbReference type="GO" id="GO:0003682">
    <property type="term" value="F:chromatin binding"/>
    <property type="evidence" value="ECO:0007669"/>
    <property type="project" value="InterPro"/>
</dbReference>
<feature type="region of interest" description="Disordered" evidence="1">
    <location>
        <begin position="617"/>
        <end position="659"/>
    </location>
</feature>
<feature type="region of interest" description="Disordered" evidence="1">
    <location>
        <begin position="79"/>
        <end position="109"/>
    </location>
</feature>
<dbReference type="GeneTree" id="ENSGT00940000160116"/>
<accession>A0A3B3R4Y2</accession>